<dbReference type="HOGENOM" id="CLU_2368864_0_0_7"/>
<evidence type="ECO:0000256" key="2">
    <source>
        <dbReference type="RuleBase" id="RU362080"/>
    </source>
</evidence>
<dbReference type="KEGG" id="gsb:GSUB_08115"/>
<name>A0A0B5FPF4_9BACT</name>
<protein>
    <recommendedName>
        <fullName evidence="2">Antitoxin</fullName>
    </recommendedName>
</protein>
<proteinExistence type="inferred from homology"/>
<evidence type="ECO:0000313" key="3">
    <source>
        <dbReference type="EMBL" id="AJF06519.1"/>
    </source>
</evidence>
<dbReference type="EMBL" id="CP010311">
    <property type="protein sequence ID" value="AJF06519.1"/>
    <property type="molecule type" value="Genomic_DNA"/>
</dbReference>
<reference evidence="3 4" key="1">
    <citation type="journal article" date="2015" name="Genome Announc.">
        <title>Genomes of Geoalkalibacter ferrihydriticus Z-0531T and Geoalkalibacter subterraneus Red1T, Two Haloalkaliphilic Metal-Reducing Deltaproteobacteria.</title>
        <authorList>
            <person name="Badalamenti J.P."/>
            <person name="Krajmalnik-Brown R."/>
            <person name="Torres C.I."/>
            <person name="Bond D.R."/>
        </authorList>
    </citation>
    <scope>NUCLEOTIDE SEQUENCE [LARGE SCALE GENOMIC DNA]</scope>
    <source>
        <strain evidence="3 4">Red1</strain>
    </source>
</reference>
<dbReference type="AlphaFoldDB" id="A0A0B5FPF4"/>
<gene>
    <name evidence="3" type="ORF">GSUB_08115</name>
</gene>
<evidence type="ECO:0000256" key="1">
    <source>
        <dbReference type="ARBA" id="ARBA00009981"/>
    </source>
</evidence>
<evidence type="ECO:0000313" key="4">
    <source>
        <dbReference type="Proteomes" id="UP000035036"/>
    </source>
</evidence>
<comment type="similarity">
    <text evidence="1 2">Belongs to the phD/YefM antitoxin family.</text>
</comment>
<dbReference type="Pfam" id="PF02604">
    <property type="entry name" value="PhdYeFM_antitox"/>
    <property type="match status" value="1"/>
</dbReference>
<accession>A0A0B5FPF4</accession>
<sequence length="95" mass="10475">MESASVSELKKSPSGYFRKVKSGEEILLTDRGHPFAKIVPLRRDEADEGTNMAKLEAAGLARVGKGFQADFWEQKGPADPEGAVRTALIEERDER</sequence>
<organism evidence="3 4">
    <name type="scientific">Geoalkalibacter subterraneus</name>
    <dbReference type="NCBI Taxonomy" id="483547"/>
    <lineage>
        <taxon>Bacteria</taxon>
        <taxon>Pseudomonadati</taxon>
        <taxon>Thermodesulfobacteriota</taxon>
        <taxon>Desulfuromonadia</taxon>
        <taxon>Desulfuromonadales</taxon>
        <taxon>Geoalkalibacteraceae</taxon>
        <taxon>Geoalkalibacter</taxon>
    </lineage>
</organism>
<keyword evidence="4" id="KW-1185">Reference proteome</keyword>
<dbReference type="Proteomes" id="UP000035036">
    <property type="component" value="Chromosome"/>
</dbReference>
<dbReference type="InterPro" id="IPR006442">
    <property type="entry name" value="Antitoxin_Phd/YefM"/>
</dbReference>
<dbReference type="NCBIfam" id="TIGR01552">
    <property type="entry name" value="phd_fam"/>
    <property type="match status" value="1"/>
</dbReference>
<comment type="function">
    <text evidence="2">Antitoxin component of a type II toxin-antitoxin (TA) system.</text>
</comment>
<dbReference type="SUPFAM" id="SSF143120">
    <property type="entry name" value="YefM-like"/>
    <property type="match status" value="1"/>
</dbReference>
<dbReference type="RefSeq" id="WP_040200161.1">
    <property type="nucleotide sequence ID" value="NZ_CP010311.1"/>
</dbReference>
<dbReference type="OrthoDB" id="9800503at2"/>
<dbReference type="InterPro" id="IPR036165">
    <property type="entry name" value="YefM-like_sf"/>
</dbReference>